<dbReference type="EnsemblMetazoa" id="XM_003724533">
    <property type="protein sequence ID" value="XP_003724581"/>
    <property type="gene ID" value="LOC100889924"/>
</dbReference>
<dbReference type="PANTHER" id="PTHR47510:SF3">
    <property type="entry name" value="ENDO_EXONUCLEASE_PHOSPHATASE DOMAIN-CONTAINING PROTEIN"/>
    <property type="match status" value="1"/>
</dbReference>
<evidence type="ECO:0000313" key="1">
    <source>
        <dbReference type="EnsemblMetazoa" id="XP_003724581"/>
    </source>
</evidence>
<name>A0A7M7LP40_STRPU</name>
<protein>
    <submittedName>
        <fullName evidence="1">Uncharacterized protein</fullName>
    </submittedName>
</protein>
<accession>A0A7M7LP40</accession>
<reference evidence="1" key="2">
    <citation type="submission" date="2021-01" db="UniProtKB">
        <authorList>
            <consortium name="EnsemblMetazoa"/>
        </authorList>
    </citation>
    <scope>IDENTIFICATION</scope>
</reference>
<dbReference type="RefSeq" id="XP_003724581.1">
    <property type="nucleotide sequence ID" value="XM_003724533.2"/>
</dbReference>
<dbReference type="OrthoDB" id="10037236at2759"/>
<dbReference type="AlphaFoldDB" id="A0A7M7LP40"/>
<proteinExistence type="predicted"/>
<dbReference type="Proteomes" id="UP000007110">
    <property type="component" value="Unassembled WGS sequence"/>
</dbReference>
<dbReference type="InterPro" id="IPR043502">
    <property type="entry name" value="DNA/RNA_pol_sf"/>
</dbReference>
<dbReference type="InParanoid" id="A0A7M7LP40"/>
<dbReference type="OMA" id="ICNISER"/>
<organism evidence="1 2">
    <name type="scientific">Strongylocentrotus purpuratus</name>
    <name type="common">Purple sea urchin</name>
    <dbReference type="NCBI Taxonomy" id="7668"/>
    <lineage>
        <taxon>Eukaryota</taxon>
        <taxon>Metazoa</taxon>
        <taxon>Echinodermata</taxon>
        <taxon>Eleutherozoa</taxon>
        <taxon>Echinozoa</taxon>
        <taxon>Echinoidea</taxon>
        <taxon>Euechinoidea</taxon>
        <taxon>Echinacea</taxon>
        <taxon>Camarodonta</taxon>
        <taxon>Echinidea</taxon>
        <taxon>Strongylocentrotidae</taxon>
        <taxon>Strongylocentrotus</taxon>
    </lineage>
</organism>
<reference evidence="2" key="1">
    <citation type="submission" date="2015-02" db="EMBL/GenBank/DDBJ databases">
        <title>Genome sequencing for Strongylocentrotus purpuratus.</title>
        <authorList>
            <person name="Murali S."/>
            <person name="Liu Y."/>
            <person name="Vee V."/>
            <person name="English A."/>
            <person name="Wang M."/>
            <person name="Skinner E."/>
            <person name="Han Y."/>
            <person name="Muzny D.M."/>
            <person name="Worley K.C."/>
            <person name="Gibbs R.A."/>
        </authorList>
    </citation>
    <scope>NUCLEOTIDE SEQUENCE</scope>
</reference>
<evidence type="ECO:0000313" key="2">
    <source>
        <dbReference type="Proteomes" id="UP000007110"/>
    </source>
</evidence>
<dbReference type="KEGG" id="spu:100889924"/>
<dbReference type="SUPFAM" id="SSF56672">
    <property type="entry name" value="DNA/RNA polymerases"/>
    <property type="match status" value="1"/>
</dbReference>
<keyword evidence="2" id="KW-1185">Reference proteome</keyword>
<dbReference type="GeneID" id="100889924"/>
<dbReference type="PANTHER" id="PTHR47510">
    <property type="entry name" value="REVERSE TRANSCRIPTASE DOMAIN-CONTAINING PROTEIN"/>
    <property type="match status" value="1"/>
</dbReference>
<sequence>MSTKLYGVHFRPHRLPRRVSSIYFGAVYSPPGNANECDLIQYLIRSVDIIKTAHPYAGVVILGDLNRMDISQILSGCHMKQVVRTPTRGNAILDQIISNLDLFYQEPSLLSPIGLADHNIVIWLPKEVNNRPRNKAKKRIVRPMKDSDIRAFGEWITHNDWRDVLAESQPQAMCDHFYQTLQSKVDVHFPTKSIKLHPTDKPWITPRTKELINQRQIAFSNNSQGAWKSLRKQVLREISRAKRFFYRDRIQNLKSDNPSSWYKNIKVMSGHSNSQADIIRVPTVEDNDPVKIATAINEFFANVNVDIPELHLRDLPSYLPAQTPPPHVQPWEVMSELKKIKPGKSSGPDGIPGRLVREFACELSIPLSGILNASYQHNKVPTQWKQAIIVPIPKGPTSATLDKLRPISLTDHFSKIAELFITKLLLRDINPHLDKHQYGSRPSLSTTICIVDLINYLAKSAEKPRNCHYRSMHRLQQGIRSGQPHYRD</sequence>